<feature type="compositionally biased region" description="Polar residues" evidence="1">
    <location>
        <begin position="69"/>
        <end position="81"/>
    </location>
</feature>
<dbReference type="Proteomes" id="UP001457282">
    <property type="component" value="Unassembled WGS sequence"/>
</dbReference>
<name>A0AAW1X609_RUBAR</name>
<gene>
    <name evidence="2" type="ORF">M0R45_019376</name>
</gene>
<protein>
    <submittedName>
        <fullName evidence="2">Uncharacterized protein</fullName>
    </submittedName>
</protein>
<keyword evidence="3" id="KW-1185">Reference proteome</keyword>
<organism evidence="2 3">
    <name type="scientific">Rubus argutus</name>
    <name type="common">Southern blackberry</name>
    <dbReference type="NCBI Taxonomy" id="59490"/>
    <lineage>
        <taxon>Eukaryota</taxon>
        <taxon>Viridiplantae</taxon>
        <taxon>Streptophyta</taxon>
        <taxon>Embryophyta</taxon>
        <taxon>Tracheophyta</taxon>
        <taxon>Spermatophyta</taxon>
        <taxon>Magnoliopsida</taxon>
        <taxon>eudicotyledons</taxon>
        <taxon>Gunneridae</taxon>
        <taxon>Pentapetalae</taxon>
        <taxon>rosids</taxon>
        <taxon>fabids</taxon>
        <taxon>Rosales</taxon>
        <taxon>Rosaceae</taxon>
        <taxon>Rosoideae</taxon>
        <taxon>Rosoideae incertae sedis</taxon>
        <taxon>Rubus</taxon>
    </lineage>
</organism>
<feature type="region of interest" description="Disordered" evidence="1">
    <location>
        <begin position="56"/>
        <end position="81"/>
    </location>
</feature>
<proteinExistence type="predicted"/>
<sequence length="81" mass="9022">MNRKAIQEDKTAMKKGKFAVVRRLSTGRGQNVDRSMIMPTGSNQPNEHCRPVEEIATGRHRTERIADRSTPSSTGSNPDDL</sequence>
<evidence type="ECO:0000313" key="3">
    <source>
        <dbReference type="Proteomes" id="UP001457282"/>
    </source>
</evidence>
<comment type="caution">
    <text evidence="2">The sequence shown here is derived from an EMBL/GenBank/DDBJ whole genome shotgun (WGS) entry which is preliminary data.</text>
</comment>
<dbReference type="EMBL" id="JBEDUW010000004">
    <property type="protein sequence ID" value="KAK9932127.1"/>
    <property type="molecule type" value="Genomic_DNA"/>
</dbReference>
<accession>A0AAW1X609</accession>
<evidence type="ECO:0000256" key="1">
    <source>
        <dbReference type="SAM" id="MobiDB-lite"/>
    </source>
</evidence>
<evidence type="ECO:0000313" key="2">
    <source>
        <dbReference type="EMBL" id="KAK9932127.1"/>
    </source>
</evidence>
<dbReference type="AlphaFoldDB" id="A0AAW1X609"/>
<reference evidence="2 3" key="1">
    <citation type="journal article" date="2023" name="G3 (Bethesda)">
        <title>A chromosome-length genome assembly and annotation of blackberry (Rubus argutus, cv. 'Hillquist').</title>
        <authorList>
            <person name="Bruna T."/>
            <person name="Aryal R."/>
            <person name="Dudchenko O."/>
            <person name="Sargent D.J."/>
            <person name="Mead D."/>
            <person name="Buti M."/>
            <person name="Cavallini A."/>
            <person name="Hytonen T."/>
            <person name="Andres J."/>
            <person name="Pham M."/>
            <person name="Weisz D."/>
            <person name="Mascagni F."/>
            <person name="Usai G."/>
            <person name="Natali L."/>
            <person name="Bassil N."/>
            <person name="Fernandez G.E."/>
            <person name="Lomsadze A."/>
            <person name="Armour M."/>
            <person name="Olukolu B."/>
            <person name="Poorten T."/>
            <person name="Britton C."/>
            <person name="Davik J."/>
            <person name="Ashrafi H."/>
            <person name="Aiden E.L."/>
            <person name="Borodovsky M."/>
            <person name="Worthington M."/>
        </authorList>
    </citation>
    <scope>NUCLEOTIDE SEQUENCE [LARGE SCALE GENOMIC DNA]</scope>
    <source>
        <strain evidence="2">PI 553951</strain>
    </source>
</reference>